<dbReference type="AlphaFoldDB" id="A0A4R7PFP4"/>
<feature type="domain" description="Sigma-54 factor interaction" evidence="6">
    <location>
        <begin position="254"/>
        <end position="483"/>
    </location>
</feature>
<proteinExistence type="predicted"/>
<evidence type="ECO:0000256" key="3">
    <source>
        <dbReference type="ARBA" id="ARBA00023015"/>
    </source>
</evidence>
<organism evidence="7 8">
    <name type="scientific">Panacagrimonas perspica</name>
    <dbReference type="NCBI Taxonomy" id="381431"/>
    <lineage>
        <taxon>Bacteria</taxon>
        <taxon>Pseudomonadati</taxon>
        <taxon>Pseudomonadota</taxon>
        <taxon>Gammaproteobacteria</taxon>
        <taxon>Nevskiales</taxon>
        <taxon>Nevskiaceae</taxon>
        <taxon>Panacagrimonas</taxon>
    </lineage>
</organism>
<dbReference type="SUPFAM" id="SSF46689">
    <property type="entry name" value="Homeodomain-like"/>
    <property type="match status" value="1"/>
</dbReference>
<dbReference type="GO" id="GO:0005524">
    <property type="term" value="F:ATP binding"/>
    <property type="evidence" value="ECO:0007669"/>
    <property type="project" value="UniProtKB-KW"/>
</dbReference>
<dbReference type="InterPro" id="IPR025943">
    <property type="entry name" value="Sigma_54_int_dom_ATP-bd_2"/>
</dbReference>
<dbReference type="PROSITE" id="PS00676">
    <property type="entry name" value="SIGMA54_INTERACT_2"/>
    <property type="match status" value="1"/>
</dbReference>
<dbReference type="Pfam" id="PF02954">
    <property type="entry name" value="HTH_8"/>
    <property type="match status" value="1"/>
</dbReference>
<gene>
    <name evidence="7" type="ORF">DFR24_2000</name>
</gene>
<evidence type="ECO:0000256" key="2">
    <source>
        <dbReference type="ARBA" id="ARBA00022840"/>
    </source>
</evidence>
<comment type="caution">
    <text evidence="7">The sequence shown here is derived from an EMBL/GenBank/DDBJ whole genome shotgun (WGS) entry which is preliminary data.</text>
</comment>
<dbReference type="InterPro" id="IPR004096">
    <property type="entry name" value="V4R"/>
</dbReference>
<dbReference type="SMART" id="SM00382">
    <property type="entry name" value="AAA"/>
    <property type="match status" value="1"/>
</dbReference>
<dbReference type="SUPFAM" id="SSF111126">
    <property type="entry name" value="Ligand-binding domain in the NO signalling and Golgi transport"/>
    <property type="match status" value="1"/>
</dbReference>
<dbReference type="InterPro" id="IPR002078">
    <property type="entry name" value="Sigma_54_int"/>
</dbReference>
<dbReference type="PANTHER" id="PTHR32071">
    <property type="entry name" value="TRANSCRIPTIONAL REGULATORY PROTEIN"/>
    <property type="match status" value="1"/>
</dbReference>
<dbReference type="InterPro" id="IPR010523">
    <property type="entry name" value="XylR_N"/>
</dbReference>
<dbReference type="CDD" id="cd00009">
    <property type="entry name" value="AAA"/>
    <property type="match status" value="1"/>
</dbReference>
<dbReference type="InterPro" id="IPR003593">
    <property type="entry name" value="AAA+_ATPase"/>
</dbReference>
<dbReference type="Gene3D" id="1.10.10.60">
    <property type="entry name" value="Homeodomain-like"/>
    <property type="match status" value="1"/>
</dbReference>
<accession>A0A4R7PFP4</accession>
<keyword evidence="2" id="KW-0067">ATP-binding</keyword>
<name>A0A4R7PFP4_9GAMM</name>
<sequence>MKSTMGTPPMPASDWKPSSAAVDPQRYPDIADLMARLHFSPADGRIWLDDQRMQLIHTSAMGVMRRELIEGLGIERARGLLTRMGYNSGGHDAELARRLRPHAGLSDTFAVGPQLHALEGIVRVDPPVRLEIDVERGHYLGEFIWRDSSEDEEHIRNYGIGAEPVCWMQIGYACGYTSVFMGRPILFREVECRATGHSHCRIVGKPAEEWKDAEDDIRFLRAEPFSRGLIATTRKPAEKSAQEHLASMFEDGAIVGVSTGFNAVCHMVRRVADTSATVLFLGESGVGKEVFARTLHRNSPRANHPFVAINCAAIPENLVESELFGVEKGAFTGATVSREGRFERAHGGTLFLDEIGILGLAAQGKLLRAIQEGEIERVGDTKVRRVDVRLVAATNLDLRAEVKAGRFREDLYFRLNVVPVKVPPLRERRDDIPILMNHFLAKYRHRHKRDVTGFTARAIDALLNYELPGNIRELENMIERGVILAPSQGAIDVSHLFIGGENLDSVSFGLSGDGRVGSGGRLDADDRAAAGTDPADVIRSIAARCEKMLSDDTDADAVSLDEIETSLEKALLQSAIKRANGNLSAAARSLGLTRSRLVYRLNNRGMAPLPE</sequence>
<feature type="region of interest" description="Disordered" evidence="5">
    <location>
        <begin position="1"/>
        <end position="21"/>
    </location>
</feature>
<dbReference type="Pfam" id="PF00158">
    <property type="entry name" value="Sigma54_activat"/>
    <property type="match status" value="1"/>
</dbReference>
<keyword evidence="4" id="KW-0804">Transcription</keyword>
<dbReference type="InterPro" id="IPR027417">
    <property type="entry name" value="P-loop_NTPase"/>
</dbReference>
<dbReference type="SMART" id="SM00989">
    <property type="entry name" value="V4R"/>
    <property type="match status" value="1"/>
</dbReference>
<reference evidence="7 8" key="1">
    <citation type="submission" date="2019-03" db="EMBL/GenBank/DDBJ databases">
        <title>Genomic Encyclopedia of Type Strains, Phase IV (KMG-IV): sequencing the most valuable type-strain genomes for metagenomic binning, comparative biology and taxonomic classification.</title>
        <authorList>
            <person name="Goeker M."/>
        </authorList>
    </citation>
    <scope>NUCLEOTIDE SEQUENCE [LARGE SCALE GENOMIC DNA]</scope>
    <source>
        <strain evidence="7 8">DSM 26377</strain>
    </source>
</reference>
<dbReference type="GO" id="GO:0043565">
    <property type="term" value="F:sequence-specific DNA binding"/>
    <property type="evidence" value="ECO:0007669"/>
    <property type="project" value="InterPro"/>
</dbReference>
<dbReference type="InterPro" id="IPR002197">
    <property type="entry name" value="HTH_Fis"/>
</dbReference>
<dbReference type="FunFam" id="3.40.50.300:FF:000006">
    <property type="entry name" value="DNA-binding transcriptional regulator NtrC"/>
    <property type="match status" value="1"/>
</dbReference>
<dbReference type="InterPro" id="IPR025662">
    <property type="entry name" value="Sigma_54_int_dom_ATP-bd_1"/>
</dbReference>
<dbReference type="PROSITE" id="PS50045">
    <property type="entry name" value="SIGMA54_INTERACT_4"/>
    <property type="match status" value="1"/>
</dbReference>
<dbReference type="Gene3D" id="3.40.50.300">
    <property type="entry name" value="P-loop containing nucleotide triphosphate hydrolases"/>
    <property type="match status" value="1"/>
</dbReference>
<dbReference type="GO" id="GO:0006355">
    <property type="term" value="P:regulation of DNA-templated transcription"/>
    <property type="evidence" value="ECO:0007669"/>
    <property type="project" value="InterPro"/>
</dbReference>
<dbReference type="PRINTS" id="PR01590">
    <property type="entry name" value="HTHFIS"/>
</dbReference>
<dbReference type="InterPro" id="IPR058031">
    <property type="entry name" value="AAA_lid_NorR"/>
</dbReference>
<keyword evidence="1" id="KW-0547">Nucleotide-binding</keyword>
<dbReference type="SUPFAM" id="SSF52540">
    <property type="entry name" value="P-loop containing nucleoside triphosphate hydrolases"/>
    <property type="match status" value="1"/>
</dbReference>
<evidence type="ECO:0000256" key="5">
    <source>
        <dbReference type="SAM" id="MobiDB-lite"/>
    </source>
</evidence>
<evidence type="ECO:0000259" key="6">
    <source>
        <dbReference type="PROSITE" id="PS50045"/>
    </source>
</evidence>
<keyword evidence="8" id="KW-1185">Reference proteome</keyword>
<evidence type="ECO:0000256" key="4">
    <source>
        <dbReference type="ARBA" id="ARBA00023163"/>
    </source>
</evidence>
<evidence type="ECO:0000256" key="1">
    <source>
        <dbReference type="ARBA" id="ARBA00022741"/>
    </source>
</evidence>
<keyword evidence="3" id="KW-0805">Transcription regulation</keyword>
<dbReference type="Pfam" id="PF02830">
    <property type="entry name" value="V4R"/>
    <property type="match status" value="1"/>
</dbReference>
<dbReference type="InterPro" id="IPR009057">
    <property type="entry name" value="Homeodomain-like_sf"/>
</dbReference>
<protein>
    <submittedName>
        <fullName evidence="7">Regulatory Fis family protein</fullName>
    </submittedName>
</protein>
<evidence type="ECO:0000313" key="7">
    <source>
        <dbReference type="EMBL" id="TDU32602.1"/>
    </source>
</evidence>
<dbReference type="InterPro" id="IPR024096">
    <property type="entry name" value="NO_sig/Golgi_transp_ligand-bd"/>
</dbReference>
<dbReference type="Pfam" id="PF25601">
    <property type="entry name" value="AAA_lid_14"/>
    <property type="match status" value="1"/>
</dbReference>
<dbReference type="Gene3D" id="3.30.1380.20">
    <property type="entry name" value="Trafficking protein particle complex subunit 3"/>
    <property type="match status" value="1"/>
</dbReference>
<dbReference type="PROSITE" id="PS00675">
    <property type="entry name" value="SIGMA54_INTERACT_1"/>
    <property type="match status" value="1"/>
</dbReference>
<dbReference type="Pfam" id="PF06505">
    <property type="entry name" value="XylR_N"/>
    <property type="match status" value="1"/>
</dbReference>
<dbReference type="EMBL" id="SOBT01000008">
    <property type="protein sequence ID" value="TDU32602.1"/>
    <property type="molecule type" value="Genomic_DNA"/>
</dbReference>
<dbReference type="Proteomes" id="UP000295341">
    <property type="component" value="Unassembled WGS sequence"/>
</dbReference>
<evidence type="ECO:0000313" key="8">
    <source>
        <dbReference type="Proteomes" id="UP000295341"/>
    </source>
</evidence>
<dbReference type="RefSeq" id="WP_246051578.1">
    <property type="nucleotide sequence ID" value="NZ_MWIN01000001.1"/>
</dbReference>
<dbReference type="Gene3D" id="1.10.8.60">
    <property type="match status" value="1"/>
</dbReference>